<dbReference type="GO" id="GO:0006780">
    <property type="term" value="P:uroporphyrinogen III biosynthetic process"/>
    <property type="evidence" value="ECO:0007669"/>
    <property type="project" value="UniProtKB-UniRule"/>
</dbReference>
<comment type="function">
    <text evidence="6 9">Catalyzes cyclization of the linear tetrapyrrole, hydroxymethylbilane, to the macrocyclic uroporphyrinogen III.</text>
</comment>
<dbReference type="InterPro" id="IPR039793">
    <property type="entry name" value="UROS/Hem4"/>
</dbReference>
<feature type="domain" description="Tetrapyrrole biosynthesis uroporphyrinogen III synthase" evidence="10">
    <location>
        <begin position="22"/>
        <end position="242"/>
    </location>
</feature>
<keyword evidence="5 9" id="KW-0627">Porphyrin biosynthesis</keyword>
<proteinExistence type="inferred from homology"/>
<dbReference type="PANTHER" id="PTHR38042">
    <property type="entry name" value="UROPORPHYRINOGEN-III SYNTHASE, CHLOROPLASTIC"/>
    <property type="match status" value="1"/>
</dbReference>
<dbReference type="PANTHER" id="PTHR38042:SF1">
    <property type="entry name" value="UROPORPHYRINOGEN-III SYNTHASE, CHLOROPLASTIC"/>
    <property type="match status" value="1"/>
</dbReference>
<comment type="similarity">
    <text evidence="2 9">Belongs to the uroporphyrinogen-III synthase family.</text>
</comment>
<dbReference type="GO" id="GO:0006782">
    <property type="term" value="P:protoporphyrinogen IX biosynthetic process"/>
    <property type="evidence" value="ECO:0007669"/>
    <property type="project" value="UniProtKB-UniRule"/>
</dbReference>
<dbReference type="EC" id="4.2.1.75" evidence="3 9"/>
<dbReference type="Proteomes" id="UP000316560">
    <property type="component" value="Unassembled WGS sequence"/>
</dbReference>
<dbReference type="OrthoDB" id="9815856at2"/>
<comment type="caution">
    <text evidence="11">The sequence shown here is derived from an EMBL/GenBank/DDBJ whole genome shotgun (WGS) entry which is preliminary data.</text>
</comment>
<reference evidence="11 12" key="1">
    <citation type="submission" date="2019-06" db="EMBL/GenBank/DDBJ databases">
        <title>Sequencing the genomes of 1000 actinobacteria strains.</title>
        <authorList>
            <person name="Klenk H.-P."/>
        </authorList>
    </citation>
    <scope>NUCLEOTIDE SEQUENCE [LARGE SCALE GENOMIC DNA]</scope>
    <source>
        <strain evidence="11 12">DSM 21947</strain>
    </source>
</reference>
<dbReference type="SUPFAM" id="SSF69618">
    <property type="entry name" value="HemD-like"/>
    <property type="match status" value="1"/>
</dbReference>
<comment type="catalytic activity">
    <reaction evidence="8 9">
        <text>hydroxymethylbilane = uroporphyrinogen III + H2O</text>
        <dbReference type="Rhea" id="RHEA:18965"/>
        <dbReference type="ChEBI" id="CHEBI:15377"/>
        <dbReference type="ChEBI" id="CHEBI:57308"/>
        <dbReference type="ChEBI" id="CHEBI:57845"/>
        <dbReference type="EC" id="4.2.1.75"/>
    </reaction>
</comment>
<dbReference type="InterPro" id="IPR036108">
    <property type="entry name" value="4pyrrol_syn_uPrphyn_synt_sf"/>
</dbReference>
<dbReference type="CDD" id="cd06578">
    <property type="entry name" value="HemD"/>
    <property type="match status" value="1"/>
</dbReference>
<dbReference type="InterPro" id="IPR003754">
    <property type="entry name" value="4pyrrol_synth_uPrphyn_synth"/>
</dbReference>
<evidence type="ECO:0000256" key="2">
    <source>
        <dbReference type="ARBA" id="ARBA00008133"/>
    </source>
</evidence>
<accession>A0A8H2K6Y2</accession>
<evidence type="ECO:0000313" key="11">
    <source>
        <dbReference type="EMBL" id="TQO19953.1"/>
    </source>
</evidence>
<evidence type="ECO:0000256" key="9">
    <source>
        <dbReference type="RuleBase" id="RU366031"/>
    </source>
</evidence>
<evidence type="ECO:0000256" key="1">
    <source>
        <dbReference type="ARBA" id="ARBA00004772"/>
    </source>
</evidence>
<evidence type="ECO:0000256" key="8">
    <source>
        <dbReference type="ARBA" id="ARBA00048617"/>
    </source>
</evidence>
<evidence type="ECO:0000256" key="6">
    <source>
        <dbReference type="ARBA" id="ARBA00037589"/>
    </source>
</evidence>
<dbReference type="UniPathway" id="UPA00251">
    <property type="reaction ID" value="UER00320"/>
</dbReference>
<dbReference type="Pfam" id="PF02602">
    <property type="entry name" value="HEM4"/>
    <property type="match status" value="1"/>
</dbReference>
<keyword evidence="12" id="KW-1185">Reference proteome</keyword>
<name>A0A8H2K6Y2_9MICO</name>
<dbReference type="GO" id="GO:0004852">
    <property type="term" value="F:uroporphyrinogen-III synthase activity"/>
    <property type="evidence" value="ECO:0007669"/>
    <property type="project" value="UniProtKB-UniRule"/>
</dbReference>
<evidence type="ECO:0000256" key="5">
    <source>
        <dbReference type="ARBA" id="ARBA00023244"/>
    </source>
</evidence>
<dbReference type="Gene3D" id="3.40.50.10090">
    <property type="match status" value="2"/>
</dbReference>
<evidence type="ECO:0000256" key="4">
    <source>
        <dbReference type="ARBA" id="ARBA00023239"/>
    </source>
</evidence>
<keyword evidence="4 9" id="KW-0456">Lyase</keyword>
<dbReference type="AlphaFoldDB" id="A0A8H2K6Y2"/>
<dbReference type="RefSeq" id="WP_141990372.1">
    <property type="nucleotide sequence ID" value="NZ_VFRA01000001.1"/>
</dbReference>
<gene>
    <name evidence="11" type="ORF">FB472_1554</name>
</gene>
<evidence type="ECO:0000256" key="3">
    <source>
        <dbReference type="ARBA" id="ARBA00013109"/>
    </source>
</evidence>
<evidence type="ECO:0000259" key="10">
    <source>
        <dbReference type="Pfam" id="PF02602"/>
    </source>
</evidence>
<sequence length="250" mass="25983">MVSKALDGLRVLVPRGGNWGDSIAALLRDYSAVPVIAPLINFAPSENIPALANAFHELDDGQFDWLVVTSATTVDVLVASGVRIPENTRIAAVGETTAIALTLAGLQVDFVPEFDNSGRGLVKEWPTETAGLRVLAPQSNLADTTLVDGLGAMGHEVVSVSAYTTVGVPVVDTVREDVASGRISAVLVSSGSVARQIAAQLAPLPESTLVACIGPRTAFDARAAGLTVHMIAEGRTSEALVEVLADYTDQ</sequence>
<protein>
    <recommendedName>
        <fullName evidence="7 9">Uroporphyrinogen-III synthase</fullName>
        <ecNumber evidence="3 9">4.2.1.75</ecNumber>
    </recommendedName>
</protein>
<evidence type="ECO:0000313" key="12">
    <source>
        <dbReference type="Proteomes" id="UP000316560"/>
    </source>
</evidence>
<dbReference type="EMBL" id="VFRA01000001">
    <property type="protein sequence ID" value="TQO19953.1"/>
    <property type="molecule type" value="Genomic_DNA"/>
</dbReference>
<organism evidence="11 12">
    <name type="scientific">Rhodoglobus vestalii</name>
    <dbReference type="NCBI Taxonomy" id="193384"/>
    <lineage>
        <taxon>Bacteria</taxon>
        <taxon>Bacillati</taxon>
        <taxon>Actinomycetota</taxon>
        <taxon>Actinomycetes</taxon>
        <taxon>Micrococcales</taxon>
        <taxon>Microbacteriaceae</taxon>
        <taxon>Rhodoglobus</taxon>
    </lineage>
</organism>
<comment type="pathway">
    <text evidence="1 9">Porphyrin-containing compound metabolism; protoporphyrin-IX biosynthesis; coproporphyrinogen-III from 5-aminolevulinate: step 3/4.</text>
</comment>
<evidence type="ECO:0000256" key="7">
    <source>
        <dbReference type="ARBA" id="ARBA00040167"/>
    </source>
</evidence>